<keyword evidence="1" id="KW-0812">Transmembrane</keyword>
<reference evidence="3" key="1">
    <citation type="submission" date="2025-08" db="UniProtKB">
        <authorList>
            <consortium name="RefSeq"/>
        </authorList>
    </citation>
    <scope>IDENTIFICATION</scope>
    <source>
        <tissue evidence="3">Whole Larva</tissue>
    </source>
</reference>
<evidence type="ECO:0000256" key="1">
    <source>
        <dbReference type="SAM" id="Phobius"/>
    </source>
</evidence>
<gene>
    <name evidence="3" type="primary">LOC108564702</name>
</gene>
<keyword evidence="1" id="KW-0472">Membrane</keyword>
<protein>
    <submittedName>
        <fullName evidence="3">Uncharacterized protein LOC108564702</fullName>
    </submittedName>
</protein>
<accession>A0ABM1MXJ1</accession>
<name>A0ABM1MXJ1_NICVS</name>
<dbReference type="RefSeq" id="XP_017779291.1">
    <property type="nucleotide sequence ID" value="XM_017923802.1"/>
</dbReference>
<organism evidence="2 3">
    <name type="scientific">Nicrophorus vespilloides</name>
    <name type="common">Boreal carrion beetle</name>
    <dbReference type="NCBI Taxonomy" id="110193"/>
    <lineage>
        <taxon>Eukaryota</taxon>
        <taxon>Metazoa</taxon>
        <taxon>Ecdysozoa</taxon>
        <taxon>Arthropoda</taxon>
        <taxon>Hexapoda</taxon>
        <taxon>Insecta</taxon>
        <taxon>Pterygota</taxon>
        <taxon>Neoptera</taxon>
        <taxon>Endopterygota</taxon>
        <taxon>Coleoptera</taxon>
        <taxon>Polyphaga</taxon>
        <taxon>Staphyliniformia</taxon>
        <taxon>Silphidae</taxon>
        <taxon>Nicrophorinae</taxon>
        <taxon>Nicrophorus</taxon>
    </lineage>
</organism>
<sequence>MPIELLVVLVLIIVFLISFCSFLQRLRRHYESEIHSNRASDMESGFTNDGMQVEDIIHQGIYPSTLAPPPAYSEYDLPPKYDEVMRISKETLPKVHGIERH</sequence>
<keyword evidence="1" id="KW-1133">Transmembrane helix</keyword>
<dbReference type="GeneID" id="108564702"/>
<keyword evidence="2" id="KW-1185">Reference proteome</keyword>
<evidence type="ECO:0000313" key="2">
    <source>
        <dbReference type="Proteomes" id="UP000695000"/>
    </source>
</evidence>
<dbReference type="Proteomes" id="UP000695000">
    <property type="component" value="Unplaced"/>
</dbReference>
<evidence type="ECO:0000313" key="3">
    <source>
        <dbReference type="RefSeq" id="XP_017779291.1"/>
    </source>
</evidence>
<proteinExistence type="predicted"/>
<feature type="transmembrane region" description="Helical" evidence="1">
    <location>
        <begin position="6"/>
        <end position="23"/>
    </location>
</feature>